<dbReference type="GO" id="GO:0004345">
    <property type="term" value="F:glucose-6-phosphate dehydrogenase activity"/>
    <property type="evidence" value="ECO:0007669"/>
    <property type="project" value="UniProtKB-UniRule"/>
</dbReference>
<dbReference type="GO" id="GO:0006006">
    <property type="term" value="P:glucose metabolic process"/>
    <property type="evidence" value="ECO:0007669"/>
    <property type="project" value="UniProtKB-KW"/>
</dbReference>
<proteinExistence type="inferred from homology"/>
<feature type="binding site" evidence="7">
    <location>
        <position position="169"/>
    </location>
    <ligand>
        <name>substrate</name>
    </ligand>
</feature>
<evidence type="ECO:0000256" key="2">
    <source>
        <dbReference type="ARBA" id="ARBA00009975"/>
    </source>
</evidence>
<dbReference type="HAMAP" id="MF_00966">
    <property type="entry name" value="G6PD"/>
    <property type="match status" value="1"/>
</dbReference>
<dbReference type="OrthoDB" id="9802739at2"/>
<feature type="binding site" evidence="7">
    <location>
        <position position="165"/>
    </location>
    <ligand>
        <name>substrate</name>
    </ligand>
</feature>
<feature type="binding site" evidence="7">
    <location>
        <position position="222"/>
    </location>
    <ligand>
        <name>substrate</name>
    </ligand>
</feature>
<dbReference type="AlphaFoldDB" id="A0A0K2GH66"/>
<dbReference type="GO" id="GO:0005829">
    <property type="term" value="C:cytosol"/>
    <property type="evidence" value="ECO:0007669"/>
    <property type="project" value="TreeGrafter"/>
</dbReference>
<comment type="similarity">
    <text evidence="2 7">Belongs to the glucose-6-phosphate dehydrogenase family.</text>
</comment>
<evidence type="ECO:0000259" key="9">
    <source>
        <dbReference type="Pfam" id="PF02781"/>
    </source>
</evidence>
<dbReference type="InterPro" id="IPR036291">
    <property type="entry name" value="NAD(P)-bd_dom_sf"/>
</dbReference>
<dbReference type="NCBIfam" id="NF009492">
    <property type="entry name" value="PRK12853.1-3"/>
    <property type="match status" value="1"/>
</dbReference>
<evidence type="ECO:0000256" key="5">
    <source>
        <dbReference type="ARBA" id="ARBA00023002"/>
    </source>
</evidence>
<feature type="binding site" evidence="7">
    <location>
        <position position="327"/>
    </location>
    <ligand>
        <name>substrate</name>
    </ligand>
</feature>
<dbReference type="GO" id="GO:0009051">
    <property type="term" value="P:pentose-phosphate shunt, oxidative branch"/>
    <property type="evidence" value="ECO:0007669"/>
    <property type="project" value="TreeGrafter"/>
</dbReference>
<reference evidence="10 11" key="1">
    <citation type="journal article" date="2015" name="Proc. Natl. Acad. Sci. U.S.A.">
        <title>Expanded metabolic versatility of ubiquitous nitrite-oxidizing bacteria from the genus Nitrospira.</title>
        <authorList>
            <person name="Koch H."/>
            <person name="Lucker S."/>
            <person name="Albertsen M."/>
            <person name="Kitzinger K."/>
            <person name="Herbold C."/>
            <person name="Spieck E."/>
            <person name="Nielsen P.H."/>
            <person name="Wagner M."/>
            <person name="Daims H."/>
        </authorList>
    </citation>
    <scope>NUCLEOTIDE SEQUENCE [LARGE SCALE GENOMIC DNA]</scope>
    <source>
        <strain evidence="10 11">NSP M-1</strain>
    </source>
</reference>
<dbReference type="STRING" id="42253.NITMOv2_3894"/>
<dbReference type="Gene3D" id="3.40.50.720">
    <property type="entry name" value="NAD(P)-binding Rossmann-like Domain"/>
    <property type="match status" value="1"/>
</dbReference>
<feature type="domain" description="Glucose-6-phosphate dehydrogenase C-terminal" evidence="9">
    <location>
        <begin position="178"/>
        <end position="458"/>
    </location>
</feature>
<evidence type="ECO:0000256" key="3">
    <source>
        <dbReference type="ARBA" id="ARBA00022526"/>
    </source>
</evidence>
<feature type="binding site" evidence="7">
    <location>
        <position position="43"/>
    </location>
    <ligand>
        <name>NADP(+)</name>
        <dbReference type="ChEBI" id="CHEBI:58349"/>
    </ligand>
</feature>
<evidence type="ECO:0000313" key="11">
    <source>
        <dbReference type="Proteomes" id="UP000069205"/>
    </source>
</evidence>
<dbReference type="InterPro" id="IPR022675">
    <property type="entry name" value="G6P_DH_C"/>
</dbReference>
<dbReference type="GO" id="GO:0050661">
    <property type="term" value="F:NADP binding"/>
    <property type="evidence" value="ECO:0007669"/>
    <property type="project" value="UniProtKB-UniRule"/>
</dbReference>
<comment type="function">
    <text evidence="7">Catalyzes the oxidation of glucose 6-phosphate to 6-phosphogluconolactone.</text>
</comment>
<dbReference type="PIRSF" id="PIRSF000110">
    <property type="entry name" value="G6PD"/>
    <property type="match status" value="1"/>
</dbReference>
<comment type="caution">
    <text evidence="7">Lacks conserved residue(s) required for the propagation of feature annotation.</text>
</comment>
<dbReference type="SUPFAM" id="SSF51735">
    <property type="entry name" value="NAD(P)-binding Rossmann-fold domains"/>
    <property type="match status" value="1"/>
</dbReference>
<comment type="pathway">
    <text evidence="1 7">Carbohydrate degradation; pentose phosphate pathway; D-ribulose 5-phosphate from D-glucose 6-phosphate (oxidative stage): step 1/3.</text>
</comment>
<dbReference type="EC" id="1.1.1.49" evidence="7"/>
<protein>
    <recommendedName>
        <fullName evidence="7">Glucose-6-phosphate 1-dehydrogenase</fullName>
        <shortName evidence="7">G6PD</shortName>
        <ecNumber evidence="7">1.1.1.49</ecNumber>
    </recommendedName>
</protein>
<gene>
    <name evidence="10" type="primary">zwf4</name>
    <name evidence="7" type="synonym">zwf</name>
    <name evidence="10" type="ORF">NITMOv2_3894</name>
</gene>
<dbReference type="Gene3D" id="3.30.360.10">
    <property type="entry name" value="Dihydrodipicolinate Reductase, domain 2"/>
    <property type="match status" value="1"/>
</dbReference>
<feature type="binding site" evidence="7">
    <location>
        <begin position="84"/>
        <end position="85"/>
    </location>
    <ligand>
        <name>NADP(+)</name>
        <dbReference type="ChEBI" id="CHEBI:58349"/>
    </ligand>
</feature>
<keyword evidence="11" id="KW-1185">Reference proteome</keyword>
<accession>A0A0K2GH66</accession>
<keyword evidence="6 7" id="KW-0119">Carbohydrate metabolism</keyword>
<evidence type="ECO:0000256" key="6">
    <source>
        <dbReference type="ARBA" id="ARBA00023277"/>
    </source>
</evidence>
<dbReference type="KEGG" id="nmv:NITMOv2_3894"/>
<evidence type="ECO:0000256" key="1">
    <source>
        <dbReference type="ARBA" id="ARBA00004937"/>
    </source>
</evidence>
<dbReference type="PATRIC" id="fig|42253.5.peg.3839"/>
<dbReference type="Proteomes" id="UP000069205">
    <property type="component" value="Chromosome"/>
</dbReference>
<evidence type="ECO:0000259" key="8">
    <source>
        <dbReference type="Pfam" id="PF00479"/>
    </source>
</evidence>
<name>A0A0K2GH66_NITMO</name>
<sequence length="465" mass="51741">MLDTLLIFGASGDLTSRYLMPALARLHQAGQLPARFRIVGLARDAWDTDAFRRHLEQQMAQAPPAILASARAAVLAWTEYRQVDVTDRRQVAEALGGIANPLVAYLALPPALFKPAVEALAAGRLPKGSKLVLEKPFGTDLASAQELNRLLHDTFPEPDVFRLDHFLGKQTVQNILGFRFTNRIFEPLWNTQHIERVEIIWDETLTAAGRASFYDGTGALRDMIQNHLLQLLALIGMEPLQSLNERQLRDRKVDVLRAVRRLSPDEVARCTLRGRYGRGAIGEREILPYIKEGGVDPARRTETFAQVVLVIDNWRWAGVPFLLRTGKALNRDRRVIAIHFKPVPHLAFGQQSQPQPNVLTIELDPDRIGLAINVNAPGELFALDRVELESPCGSGGLPAYARLLLDVLQGDLTLSIRDDEAEESWRIVEPILESWAEDRVPLLEYPAGSAGPPEAEQTVLFGKAS</sequence>
<dbReference type="Pfam" id="PF00479">
    <property type="entry name" value="G6PD_N"/>
    <property type="match status" value="1"/>
</dbReference>
<dbReference type="EMBL" id="CP011801">
    <property type="protein sequence ID" value="ALA60281.1"/>
    <property type="molecule type" value="Genomic_DNA"/>
</dbReference>
<dbReference type="Pfam" id="PF02781">
    <property type="entry name" value="G6PD_C"/>
    <property type="match status" value="1"/>
</dbReference>
<keyword evidence="5 7" id="KW-0560">Oxidoreductase</keyword>
<feature type="active site" description="Proton acceptor" evidence="7">
    <location>
        <position position="227"/>
    </location>
</feature>
<dbReference type="PRINTS" id="PR00079">
    <property type="entry name" value="G6PDHDRGNASE"/>
</dbReference>
<dbReference type="InterPro" id="IPR001282">
    <property type="entry name" value="G6P_DH"/>
</dbReference>
<feature type="binding site" evidence="7">
    <location>
        <position position="135"/>
    </location>
    <ligand>
        <name>NADP(+)</name>
        <dbReference type="ChEBI" id="CHEBI:58349"/>
    </ligand>
</feature>
<dbReference type="NCBIfam" id="TIGR00871">
    <property type="entry name" value="zwf"/>
    <property type="match status" value="1"/>
</dbReference>
<evidence type="ECO:0000256" key="4">
    <source>
        <dbReference type="ARBA" id="ARBA00022857"/>
    </source>
</evidence>
<dbReference type="PANTHER" id="PTHR23429:SF0">
    <property type="entry name" value="GLUCOSE-6-PHOSPHATE 1-DEHYDROGENASE"/>
    <property type="match status" value="1"/>
</dbReference>
<feature type="domain" description="Glucose-6-phosphate dehydrogenase NAD-binding" evidence="8">
    <location>
        <begin position="7"/>
        <end position="174"/>
    </location>
</feature>
<dbReference type="RefSeq" id="WP_053381160.1">
    <property type="nucleotide sequence ID" value="NZ_CP011801.1"/>
</dbReference>
<dbReference type="UniPathway" id="UPA00115">
    <property type="reaction ID" value="UER00408"/>
</dbReference>
<keyword evidence="4 7" id="KW-0521">NADP</keyword>
<evidence type="ECO:0000313" key="10">
    <source>
        <dbReference type="EMBL" id="ALA60281.1"/>
    </source>
</evidence>
<evidence type="ECO:0000256" key="7">
    <source>
        <dbReference type="HAMAP-Rule" id="MF_00966"/>
    </source>
</evidence>
<dbReference type="PROSITE" id="PS00069">
    <property type="entry name" value="G6P_DEHYDROGENASE"/>
    <property type="match status" value="1"/>
</dbReference>
<comment type="catalytic activity">
    <reaction evidence="7">
        <text>D-glucose 6-phosphate + NADP(+) = 6-phospho-D-glucono-1,5-lactone + NADPH + H(+)</text>
        <dbReference type="Rhea" id="RHEA:15841"/>
        <dbReference type="ChEBI" id="CHEBI:15378"/>
        <dbReference type="ChEBI" id="CHEBI:57783"/>
        <dbReference type="ChEBI" id="CHEBI:57955"/>
        <dbReference type="ChEBI" id="CHEBI:58349"/>
        <dbReference type="ChEBI" id="CHEBI:61548"/>
        <dbReference type="EC" id="1.1.1.49"/>
    </reaction>
</comment>
<dbReference type="SUPFAM" id="SSF55347">
    <property type="entry name" value="Glyceraldehyde-3-phosphate dehydrogenase-like, C-terminal domain"/>
    <property type="match status" value="1"/>
</dbReference>
<dbReference type="PANTHER" id="PTHR23429">
    <property type="entry name" value="GLUCOSE-6-PHOSPHATE 1-DEHYDROGENASE G6PD"/>
    <property type="match status" value="1"/>
</dbReference>
<dbReference type="InterPro" id="IPR019796">
    <property type="entry name" value="G6P_DH_AS"/>
</dbReference>
<feature type="binding site" evidence="7">
    <location>
        <position position="203"/>
    </location>
    <ligand>
        <name>substrate</name>
    </ligand>
</feature>
<keyword evidence="3 7" id="KW-0313">Glucose metabolism</keyword>
<organism evidence="10 11">
    <name type="scientific">Nitrospira moscoviensis</name>
    <dbReference type="NCBI Taxonomy" id="42253"/>
    <lineage>
        <taxon>Bacteria</taxon>
        <taxon>Pseudomonadati</taxon>
        <taxon>Nitrospirota</taxon>
        <taxon>Nitrospiria</taxon>
        <taxon>Nitrospirales</taxon>
        <taxon>Nitrospiraceae</taxon>
        <taxon>Nitrospira</taxon>
    </lineage>
</organism>
<dbReference type="InterPro" id="IPR022674">
    <property type="entry name" value="G6P_DH_NAD-bd"/>
</dbReference>